<gene>
    <name evidence="1" type="ORF">PBRASI_LOCUS9811</name>
</gene>
<dbReference type="OrthoDB" id="2408259at2759"/>
<evidence type="ECO:0000313" key="2">
    <source>
        <dbReference type="Proteomes" id="UP000789739"/>
    </source>
</evidence>
<keyword evidence="2" id="KW-1185">Reference proteome</keyword>
<accession>A0A9N9DMW5</accession>
<protein>
    <submittedName>
        <fullName evidence="1">2886_t:CDS:1</fullName>
    </submittedName>
</protein>
<comment type="caution">
    <text evidence="1">The sequence shown here is derived from an EMBL/GenBank/DDBJ whole genome shotgun (WGS) entry which is preliminary data.</text>
</comment>
<evidence type="ECO:0000313" key="1">
    <source>
        <dbReference type="EMBL" id="CAG8641688.1"/>
    </source>
</evidence>
<sequence>MNILTDTNHASKDGESILDFPAPLLHAIYLQDCLSGQPQAVVEPKTFKEFIVLVFGAMNPMTLRKSLGVGRDGQLLEHVLVWQMEFYHAVMQVLPVNIHTSVDVGAVFGSNGYLDFYVNDKHN</sequence>
<reference evidence="1" key="1">
    <citation type="submission" date="2021-06" db="EMBL/GenBank/DDBJ databases">
        <authorList>
            <person name="Kallberg Y."/>
            <person name="Tangrot J."/>
            <person name="Rosling A."/>
        </authorList>
    </citation>
    <scope>NUCLEOTIDE SEQUENCE</scope>
    <source>
        <strain evidence="1">BR232B</strain>
    </source>
</reference>
<name>A0A9N9DMW5_9GLOM</name>
<dbReference type="AlphaFoldDB" id="A0A9N9DMW5"/>
<dbReference type="Proteomes" id="UP000789739">
    <property type="component" value="Unassembled WGS sequence"/>
</dbReference>
<organism evidence="1 2">
    <name type="scientific">Paraglomus brasilianum</name>
    <dbReference type="NCBI Taxonomy" id="144538"/>
    <lineage>
        <taxon>Eukaryota</taxon>
        <taxon>Fungi</taxon>
        <taxon>Fungi incertae sedis</taxon>
        <taxon>Mucoromycota</taxon>
        <taxon>Glomeromycotina</taxon>
        <taxon>Glomeromycetes</taxon>
        <taxon>Paraglomerales</taxon>
        <taxon>Paraglomeraceae</taxon>
        <taxon>Paraglomus</taxon>
    </lineage>
</organism>
<proteinExistence type="predicted"/>
<dbReference type="EMBL" id="CAJVPI010002353">
    <property type="protein sequence ID" value="CAG8641688.1"/>
    <property type="molecule type" value="Genomic_DNA"/>
</dbReference>